<organism evidence="8 9">
    <name type="scientific">Chromobacterium alticapitis</name>
    <dbReference type="NCBI Taxonomy" id="2073169"/>
    <lineage>
        <taxon>Bacteria</taxon>
        <taxon>Pseudomonadati</taxon>
        <taxon>Pseudomonadota</taxon>
        <taxon>Betaproteobacteria</taxon>
        <taxon>Neisseriales</taxon>
        <taxon>Chromobacteriaceae</taxon>
        <taxon>Chromobacterium</taxon>
    </lineage>
</organism>
<evidence type="ECO:0000259" key="7">
    <source>
        <dbReference type="PROSITE" id="PS50850"/>
    </source>
</evidence>
<dbReference type="Proteomes" id="UP000237082">
    <property type="component" value="Unassembled WGS sequence"/>
</dbReference>
<dbReference type="InterPro" id="IPR011701">
    <property type="entry name" value="MFS"/>
</dbReference>
<keyword evidence="2" id="KW-1003">Cell membrane</keyword>
<protein>
    <submittedName>
        <fullName evidence="8">MFS transporter</fullName>
    </submittedName>
</protein>
<feature type="transmembrane region" description="Helical" evidence="6">
    <location>
        <begin position="378"/>
        <end position="399"/>
    </location>
</feature>
<dbReference type="Gene3D" id="1.20.1250.20">
    <property type="entry name" value="MFS general substrate transporter like domains"/>
    <property type="match status" value="2"/>
</dbReference>
<dbReference type="CDD" id="cd17324">
    <property type="entry name" value="MFS_NepI_like"/>
    <property type="match status" value="1"/>
</dbReference>
<dbReference type="EMBL" id="PQWB01000063">
    <property type="protein sequence ID" value="POZ61270.1"/>
    <property type="molecule type" value="Genomic_DNA"/>
</dbReference>
<keyword evidence="9" id="KW-1185">Reference proteome</keyword>
<gene>
    <name evidence="8" type="ORF">C2I19_14445</name>
</gene>
<accession>A0A2S5DDT1</accession>
<feature type="transmembrane region" description="Helical" evidence="6">
    <location>
        <begin position="288"/>
        <end position="306"/>
    </location>
</feature>
<feature type="transmembrane region" description="Helical" evidence="6">
    <location>
        <begin position="184"/>
        <end position="205"/>
    </location>
</feature>
<feature type="transmembrane region" description="Helical" evidence="6">
    <location>
        <begin position="150"/>
        <end position="172"/>
    </location>
</feature>
<keyword evidence="5 6" id="KW-0472">Membrane</keyword>
<evidence type="ECO:0000256" key="5">
    <source>
        <dbReference type="ARBA" id="ARBA00023136"/>
    </source>
</evidence>
<dbReference type="InterPro" id="IPR050189">
    <property type="entry name" value="MFS_Efflux_Transporters"/>
</dbReference>
<evidence type="ECO:0000256" key="3">
    <source>
        <dbReference type="ARBA" id="ARBA00022692"/>
    </source>
</evidence>
<dbReference type="InterPro" id="IPR036259">
    <property type="entry name" value="MFS_trans_sf"/>
</dbReference>
<sequence>MKPAHALLSQAASVAPFMPNDSAKCGAPPGCFPSPPPFRLMVFFPAKRAMSATRLLSPALLTLAAAAFAIGTAEFVIMGLLPLIAADLRIDLPRAGHLVSGYALGVVAGGPLLAKLIARQEEKRALSGLMLIFIAGNLACLLAPSLWLLLLARVLTALSHASLIGAAAVMAARLAPPGMAGRAMALMFSGMTLANVLGVPAGAWLGQWAGWRATFAAVAALGLLTLFLIRRLLPTQAGEARSGKPQARLPARAWLALLASVLAAASMFAFFTYLVPTLTQVGGLPEKYASAALLLCGAGLVAGGWLGGRLADGKLERALILTLAWLCASLAAFHLLAAQLAAALALMTLWGGLAFALCMLLQALAIRLAGEAAERASAFNVGAFNLGNALGAWLAGRLLEHGGALAHTSLLAAGLAGLTLLLALFIARHPRDKDHALAQA</sequence>
<feature type="transmembrane region" description="Helical" evidence="6">
    <location>
        <begin position="405"/>
        <end position="427"/>
    </location>
</feature>
<evidence type="ECO:0000256" key="1">
    <source>
        <dbReference type="ARBA" id="ARBA00004651"/>
    </source>
</evidence>
<feature type="domain" description="Major facilitator superfamily (MFS) profile" evidence="7">
    <location>
        <begin position="59"/>
        <end position="431"/>
    </location>
</feature>
<dbReference type="GO" id="GO:0005886">
    <property type="term" value="C:plasma membrane"/>
    <property type="evidence" value="ECO:0007669"/>
    <property type="project" value="UniProtKB-SubCell"/>
</dbReference>
<dbReference type="GO" id="GO:0022857">
    <property type="term" value="F:transmembrane transporter activity"/>
    <property type="evidence" value="ECO:0007669"/>
    <property type="project" value="InterPro"/>
</dbReference>
<dbReference type="PANTHER" id="PTHR43124">
    <property type="entry name" value="PURINE EFFLUX PUMP PBUE"/>
    <property type="match status" value="1"/>
</dbReference>
<feature type="transmembrane region" description="Helical" evidence="6">
    <location>
        <begin position="254"/>
        <end position="276"/>
    </location>
</feature>
<evidence type="ECO:0000256" key="6">
    <source>
        <dbReference type="SAM" id="Phobius"/>
    </source>
</evidence>
<dbReference type="PROSITE" id="PS50850">
    <property type="entry name" value="MFS"/>
    <property type="match status" value="1"/>
</dbReference>
<dbReference type="Pfam" id="PF07690">
    <property type="entry name" value="MFS_1"/>
    <property type="match status" value="1"/>
</dbReference>
<name>A0A2S5DDT1_9NEIS</name>
<evidence type="ECO:0000256" key="4">
    <source>
        <dbReference type="ARBA" id="ARBA00022989"/>
    </source>
</evidence>
<feature type="transmembrane region" description="Helical" evidence="6">
    <location>
        <begin position="97"/>
        <end position="118"/>
    </location>
</feature>
<keyword evidence="4 6" id="KW-1133">Transmembrane helix</keyword>
<reference evidence="9" key="1">
    <citation type="submission" date="2018-02" db="EMBL/GenBank/DDBJ databases">
        <authorList>
            <person name="O'Hara-Hanley K."/>
            <person name="Soby S."/>
        </authorList>
    </citation>
    <scope>NUCLEOTIDE SEQUENCE [LARGE SCALE GENOMIC DNA]</scope>
    <source>
        <strain evidence="9">MWU14-2602</strain>
    </source>
</reference>
<dbReference type="SUPFAM" id="SSF103473">
    <property type="entry name" value="MFS general substrate transporter"/>
    <property type="match status" value="1"/>
</dbReference>
<dbReference type="PANTHER" id="PTHR43124:SF8">
    <property type="entry name" value="INNER MEMBRANE TRANSPORT PROTEIN YDHP"/>
    <property type="match status" value="1"/>
</dbReference>
<evidence type="ECO:0000313" key="8">
    <source>
        <dbReference type="EMBL" id="POZ61270.1"/>
    </source>
</evidence>
<feature type="transmembrane region" description="Helical" evidence="6">
    <location>
        <begin position="125"/>
        <end position="144"/>
    </location>
</feature>
<feature type="transmembrane region" description="Helical" evidence="6">
    <location>
        <begin position="318"/>
        <end position="337"/>
    </location>
</feature>
<proteinExistence type="predicted"/>
<feature type="transmembrane region" description="Helical" evidence="6">
    <location>
        <begin position="343"/>
        <end position="366"/>
    </location>
</feature>
<evidence type="ECO:0000256" key="2">
    <source>
        <dbReference type="ARBA" id="ARBA00022475"/>
    </source>
</evidence>
<dbReference type="InterPro" id="IPR020846">
    <property type="entry name" value="MFS_dom"/>
</dbReference>
<keyword evidence="3 6" id="KW-0812">Transmembrane</keyword>
<feature type="transmembrane region" description="Helical" evidence="6">
    <location>
        <begin position="55"/>
        <end position="85"/>
    </location>
</feature>
<comment type="subcellular location">
    <subcellularLocation>
        <location evidence="1">Cell membrane</location>
        <topology evidence="1">Multi-pass membrane protein</topology>
    </subcellularLocation>
</comment>
<evidence type="ECO:0000313" key="9">
    <source>
        <dbReference type="Proteomes" id="UP000237082"/>
    </source>
</evidence>
<feature type="transmembrane region" description="Helical" evidence="6">
    <location>
        <begin position="211"/>
        <end position="233"/>
    </location>
</feature>
<comment type="caution">
    <text evidence="8">The sequence shown here is derived from an EMBL/GenBank/DDBJ whole genome shotgun (WGS) entry which is preliminary data.</text>
</comment>
<dbReference type="AlphaFoldDB" id="A0A2S5DDT1"/>